<keyword evidence="3" id="KW-1185">Reference proteome</keyword>
<feature type="domain" description="PilZ" evidence="1">
    <location>
        <begin position="7"/>
        <end position="92"/>
    </location>
</feature>
<dbReference type="SUPFAM" id="SSF141371">
    <property type="entry name" value="PilZ domain-like"/>
    <property type="match status" value="1"/>
</dbReference>
<evidence type="ECO:0000259" key="1">
    <source>
        <dbReference type="Pfam" id="PF07238"/>
    </source>
</evidence>
<dbReference type="Gene3D" id="2.40.10.220">
    <property type="entry name" value="predicted glycosyltransferase like domains"/>
    <property type="match status" value="1"/>
</dbReference>
<dbReference type="EMBL" id="CP000931">
    <property type="protein sequence ID" value="ABZ76132.1"/>
    <property type="molecule type" value="Genomic_DNA"/>
</dbReference>
<dbReference type="Pfam" id="PF07238">
    <property type="entry name" value="PilZ"/>
    <property type="match status" value="1"/>
</dbReference>
<gene>
    <name evidence="2" type="ordered locus">Shal_1566</name>
</gene>
<evidence type="ECO:0000313" key="3">
    <source>
        <dbReference type="Proteomes" id="UP000001317"/>
    </source>
</evidence>
<dbReference type="Proteomes" id="UP000001317">
    <property type="component" value="Chromosome"/>
</dbReference>
<dbReference type="HOGENOM" id="CLU_170387_1_0_6"/>
<dbReference type="KEGG" id="shl:Shal_1566"/>
<dbReference type="GO" id="GO:0035438">
    <property type="term" value="F:cyclic-di-GMP binding"/>
    <property type="evidence" value="ECO:0007669"/>
    <property type="project" value="InterPro"/>
</dbReference>
<dbReference type="RefSeq" id="WP_012276671.1">
    <property type="nucleotide sequence ID" value="NC_010334.1"/>
</dbReference>
<sequence>MENYQEERRTSKRLDMEGESVAIKVHDDINPQLNSAICIDLSRHGALLKHKQEIALGSLIEITFNEGCDNQNTIKGQVCRCTNPEELTFHIALQLI</sequence>
<dbReference type="OrthoDB" id="6267373at2"/>
<evidence type="ECO:0000313" key="2">
    <source>
        <dbReference type="EMBL" id="ABZ76132.1"/>
    </source>
</evidence>
<accession>B0TNE6</accession>
<dbReference type="eggNOG" id="ENOG5033BT2">
    <property type="taxonomic scope" value="Bacteria"/>
</dbReference>
<reference evidence="2" key="1">
    <citation type="submission" date="2008-01" db="EMBL/GenBank/DDBJ databases">
        <title>Complete sequence of Shewanella halifaxensis HAW-EB4.</title>
        <authorList>
            <consortium name="US DOE Joint Genome Institute"/>
            <person name="Copeland A."/>
            <person name="Lucas S."/>
            <person name="Lapidus A."/>
            <person name="Glavina del Rio T."/>
            <person name="Dalin E."/>
            <person name="Tice H."/>
            <person name="Bruce D."/>
            <person name="Goodwin L."/>
            <person name="Pitluck S."/>
            <person name="Sims D."/>
            <person name="Brettin T."/>
            <person name="Detter J.C."/>
            <person name="Han C."/>
            <person name="Kuske C.R."/>
            <person name="Schmutz J."/>
            <person name="Larimer F."/>
            <person name="Land M."/>
            <person name="Hauser L."/>
            <person name="Kyrpides N."/>
            <person name="Kim E."/>
            <person name="Zhao J.-S."/>
            <person name="Richardson P."/>
        </authorList>
    </citation>
    <scope>NUCLEOTIDE SEQUENCE [LARGE SCALE GENOMIC DNA]</scope>
    <source>
        <strain evidence="2">HAW-EB4</strain>
    </source>
</reference>
<dbReference type="AlphaFoldDB" id="B0TNE6"/>
<protein>
    <submittedName>
        <fullName evidence="2">Type IV pilus assembly PilZ</fullName>
    </submittedName>
</protein>
<proteinExistence type="predicted"/>
<name>B0TNE6_SHEHH</name>
<dbReference type="InterPro" id="IPR009875">
    <property type="entry name" value="PilZ_domain"/>
</dbReference>
<organism evidence="2 3">
    <name type="scientific">Shewanella halifaxensis (strain HAW-EB4)</name>
    <dbReference type="NCBI Taxonomy" id="458817"/>
    <lineage>
        <taxon>Bacteria</taxon>
        <taxon>Pseudomonadati</taxon>
        <taxon>Pseudomonadota</taxon>
        <taxon>Gammaproteobacteria</taxon>
        <taxon>Alteromonadales</taxon>
        <taxon>Shewanellaceae</taxon>
        <taxon>Shewanella</taxon>
    </lineage>
</organism>